<evidence type="ECO:0000313" key="2">
    <source>
        <dbReference type="EMBL" id="CAC5405744.1"/>
    </source>
</evidence>
<dbReference type="Proteomes" id="UP000507470">
    <property type="component" value="Unassembled WGS sequence"/>
</dbReference>
<organism evidence="2 3">
    <name type="scientific">Mytilus coruscus</name>
    <name type="common">Sea mussel</name>
    <dbReference type="NCBI Taxonomy" id="42192"/>
    <lineage>
        <taxon>Eukaryota</taxon>
        <taxon>Metazoa</taxon>
        <taxon>Spiralia</taxon>
        <taxon>Lophotrochozoa</taxon>
        <taxon>Mollusca</taxon>
        <taxon>Bivalvia</taxon>
        <taxon>Autobranchia</taxon>
        <taxon>Pteriomorphia</taxon>
        <taxon>Mytilida</taxon>
        <taxon>Mytiloidea</taxon>
        <taxon>Mytilidae</taxon>
        <taxon>Mytilinae</taxon>
        <taxon>Mytilus</taxon>
    </lineage>
</organism>
<dbReference type="EMBL" id="CACVKT020007130">
    <property type="protein sequence ID" value="CAC5405744.1"/>
    <property type="molecule type" value="Genomic_DNA"/>
</dbReference>
<sequence length="171" mass="19196">MWKTVTVERLVMITVPNLQYMKPVDIVAPQTCAMIMVAKREVIQRRFNGSVDFYRTWKEYKEGFGNVNTEYWLGNDDIHLLTANGPHRVHIILEGYNGTIKFADYSSFRVGDEGTKYLLNVGGYSGTAGDSFATAANSDVDARVNGMKFTTKDQDNDMSYHSCANNANGGW</sequence>
<dbReference type="Gene3D" id="3.90.215.10">
    <property type="entry name" value="Gamma Fibrinogen, chain A, domain 1"/>
    <property type="match status" value="1"/>
</dbReference>
<evidence type="ECO:0000313" key="3">
    <source>
        <dbReference type="Proteomes" id="UP000507470"/>
    </source>
</evidence>
<dbReference type="PANTHER" id="PTHR19143">
    <property type="entry name" value="FIBRINOGEN/TENASCIN/ANGIOPOEITIN"/>
    <property type="match status" value="1"/>
</dbReference>
<dbReference type="InterPro" id="IPR014716">
    <property type="entry name" value="Fibrinogen_a/b/g_C_1"/>
</dbReference>
<dbReference type="OrthoDB" id="6145874at2759"/>
<proteinExistence type="predicted"/>
<dbReference type="InterPro" id="IPR036056">
    <property type="entry name" value="Fibrinogen-like_C"/>
</dbReference>
<dbReference type="InterPro" id="IPR050373">
    <property type="entry name" value="Fibrinogen_C-term_domain"/>
</dbReference>
<dbReference type="GO" id="GO:0005615">
    <property type="term" value="C:extracellular space"/>
    <property type="evidence" value="ECO:0007669"/>
    <property type="project" value="TreeGrafter"/>
</dbReference>
<accession>A0A6J8DF87</accession>
<name>A0A6J8DF87_MYTCO</name>
<dbReference type="Pfam" id="PF00147">
    <property type="entry name" value="Fibrinogen_C"/>
    <property type="match status" value="1"/>
</dbReference>
<protein>
    <submittedName>
        <fullName evidence="2">Fibrinogen-like protein 1,Fibrinogen-like protein A,Ryncolin-2,Angiopoietin-related protein 2,Ryncolin-1,Ryncolin-3,Ficolin-1</fullName>
    </submittedName>
</protein>
<dbReference type="SUPFAM" id="SSF56496">
    <property type="entry name" value="Fibrinogen C-terminal domain-like"/>
    <property type="match status" value="1"/>
</dbReference>
<dbReference type="InterPro" id="IPR002181">
    <property type="entry name" value="Fibrinogen_a/b/g_C_dom"/>
</dbReference>
<dbReference type="PANTHER" id="PTHR19143:SF327">
    <property type="entry name" value="FI21813P1-RELATED"/>
    <property type="match status" value="1"/>
</dbReference>
<dbReference type="AlphaFoldDB" id="A0A6J8DF87"/>
<evidence type="ECO:0000259" key="1">
    <source>
        <dbReference type="PROSITE" id="PS51406"/>
    </source>
</evidence>
<keyword evidence="3" id="KW-1185">Reference proteome</keyword>
<gene>
    <name evidence="2" type="ORF">MCOR_39401</name>
</gene>
<reference evidence="2 3" key="1">
    <citation type="submission" date="2020-06" db="EMBL/GenBank/DDBJ databases">
        <authorList>
            <person name="Li R."/>
            <person name="Bekaert M."/>
        </authorList>
    </citation>
    <scope>NUCLEOTIDE SEQUENCE [LARGE SCALE GENOMIC DNA]</scope>
    <source>
        <strain evidence="3">wild</strain>
    </source>
</reference>
<feature type="domain" description="Fibrinogen C-terminal" evidence="1">
    <location>
        <begin position="1"/>
        <end position="171"/>
    </location>
</feature>
<dbReference type="SMART" id="SM00186">
    <property type="entry name" value="FBG"/>
    <property type="match status" value="1"/>
</dbReference>
<dbReference type="PROSITE" id="PS51406">
    <property type="entry name" value="FIBRINOGEN_C_2"/>
    <property type="match status" value="1"/>
</dbReference>